<organism evidence="2 3">
    <name type="scientific">Gracilibacillus orientalis</name>
    <dbReference type="NCBI Taxonomy" id="334253"/>
    <lineage>
        <taxon>Bacteria</taxon>
        <taxon>Bacillati</taxon>
        <taxon>Bacillota</taxon>
        <taxon>Bacilli</taxon>
        <taxon>Bacillales</taxon>
        <taxon>Bacillaceae</taxon>
        <taxon>Gracilibacillus</taxon>
    </lineage>
</organism>
<evidence type="ECO:0000313" key="3">
    <source>
        <dbReference type="Proteomes" id="UP000198565"/>
    </source>
</evidence>
<keyword evidence="3" id="KW-1185">Reference proteome</keyword>
<protein>
    <recommendedName>
        <fullName evidence="1">IrrE N-terminal-like domain-containing protein</fullName>
    </recommendedName>
</protein>
<proteinExistence type="predicted"/>
<gene>
    <name evidence="2" type="ORF">SAMN04487943_101343</name>
</gene>
<dbReference type="EMBL" id="FOTR01000001">
    <property type="protein sequence ID" value="SFL39683.1"/>
    <property type="molecule type" value="Genomic_DNA"/>
</dbReference>
<accession>A0A1I4HDH1</accession>
<dbReference type="RefSeq" id="WP_091480233.1">
    <property type="nucleotide sequence ID" value="NZ_FOTR01000001.1"/>
</dbReference>
<name>A0A1I4HDH1_9BACI</name>
<sequence>MKYESLLKEATYSGIDVYEEPLKGKIQGLYGNNVIWINKFLPTYTDKYCILAEELGHYHKTVGNIQDQTKLTNRKQEQVARSWAYERTIPLHKFVQAHRENIKNRFELSEFLGVTENFLEEALTRYKERYGVAVDLDEHTIYFEPLGVIKWFQKNF</sequence>
<feature type="domain" description="IrrE N-terminal-like" evidence="1">
    <location>
        <begin position="11"/>
        <end position="123"/>
    </location>
</feature>
<evidence type="ECO:0000259" key="1">
    <source>
        <dbReference type="Pfam" id="PF06114"/>
    </source>
</evidence>
<dbReference type="STRING" id="334253.SAMN04487943_101343"/>
<evidence type="ECO:0000313" key="2">
    <source>
        <dbReference type="EMBL" id="SFL39683.1"/>
    </source>
</evidence>
<reference evidence="3" key="1">
    <citation type="submission" date="2016-10" db="EMBL/GenBank/DDBJ databases">
        <authorList>
            <person name="Varghese N."/>
            <person name="Submissions S."/>
        </authorList>
    </citation>
    <scope>NUCLEOTIDE SEQUENCE [LARGE SCALE GENOMIC DNA]</scope>
    <source>
        <strain evidence="3">CGMCC 1.4250</strain>
    </source>
</reference>
<dbReference type="OrthoDB" id="1707128at2"/>
<dbReference type="Pfam" id="PF06114">
    <property type="entry name" value="Peptidase_M78"/>
    <property type="match status" value="1"/>
</dbReference>
<dbReference type="AlphaFoldDB" id="A0A1I4HDH1"/>
<dbReference type="Proteomes" id="UP000198565">
    <property type="component" value="Unassembled WGS sequence"/>
</dbReference>
<dbReference type="InterPro" id="IPR010359">
    <property type="entry name" value="IrrE_HExxH"/>
</dbReference>